<feature type="domain" description="Cytosolic endo-beta-N-acetylglucosaminidase TIM barrel" evidence="1">
    <location>
        <begin position="95"/>
        <end position="429"/>
    </location>
</feature>
<dbReference type="InterPro" id="IPR005201">
    <property type="entry name" value="TIM_ENGase"/>
</dbReference>
<name>A0ABQ6GRQ0_9GAMM</name>
<dbReference type="Gene3D" id="3.20.20.80">
    <property type="entry name" value="Glycosidases"/>
    <property type="match status" value="1"/>
</dbReference>
<evidence type="ECO:0000313" key="3">
    <source>
        <dbReference type="Proteomes" id="UP001157186"/>
    </source>
</evidence>
<sequence>MKLPQIYCIILVWLVLSKVGRAEINQNRPPFSLTMAQVETWTPESKWADSNNVSHVSLQPRFVAQLSLSESKLDSKVKVLIAPDGMNNLANYIGEQQKFNLYNFTHWSHIDVLNWFAGTANETVSLPARPWVETAHRNGVKVIGTVYLSVAQYGGDVATVERLLQQDAEGNFIIADKLVAIAQYYGFDGWLINPETDLTRVKNAKGEVLTEQFEYQNAAMLGKKMQHFMEYLTQKAPNGMEIHWYDSMLLNGSVRWQNELNAKNSPFFQEKHRRMSDAMFINYWWDQQMVNDSHQQAKALNRSPYQLYFGADLSPARNAQRIFERSDWLTALFPENGEKGLSSIALFASAVNYNFSGNSNTPALSNFKTNKQDYRRFYRAETQLFAGLDGNLAQQDLDDQWPGIGQYVPAKSPLTSLPFATSFNTGHGLFKASAGVKTQGEWHDVSQQDILPTWQFAIDGSDAVSVFYDFTQAFSGGNSLALRANSNVEYASIPLYQTAFTLRHEHQLSVSFKHNVATPALWLWLEISEHGKIKFPLSSEDNNWHTTNIDLSAYQGKVIEKVGLLIHGHNSGEFSANLGEMAID</sequence>
<dbReference type="Gene3D" id="2.60.120.260">
    <property type="entry name" value="Galactose-binding domain-like"/>
    <property type="match status" value="1"/>
</dbReference>
<evidence type="ECO:0000259" key="1">
    <source>
        <dbReference type="Pfam" id="PF03644"/>
    </source>
</evidence>
<organism evidence="2 3">
    <name type="scientific">Thalassotalea insulae</name>
    <dbReference type="NCBI Taxonomy" id="2056778"/>
    <lineage>
        <taxon>Bacteria</taxon>
        <taxon>Pseudomonadati</taxon>
        <taxon>Pseudomonadota</taxon>
        <taxon>Gammaproteobacteria</taxon>
        <taxon>Alteromonadales</taxon>
        <taxon>Colwelliaceae</taxon>
        <taxon>Thalassotalea</taxon>
    </lineage>
</organism>
<gene>
    <name evidence="2" type="ORF">tinsulaeT_07000</name>
</gene>
<dbReference type="PANTHER" id="PTHR13246">
    <property type="entry name" value="ENDO BETA N-ACETYLGLUCOSAMINIDASE"/>
    <property type="match status" value="1"/>
</dbReference>
<comment type="caution">
    <text evidence="2">The sequence shown here is derived from an EMBL/GenBank/DDBJ whole genome shotgun (WGS) entry which is preliminary data.</text>
</comment>
<dbReference type="RefSeq" id="WP_284243211.1">
    <property type="nucleotide sequence ID" value="NZ_BSST01000001.1"/>
</dbReference>
<keyword evidence="3" id="KW-1185">Reference proteome</keyword>
<dbReference type="PANTHER" id="PTHR13246:SF1">
    <property type="entry name" value="CYTOSOLIC ENDO-BETA-N-ACETYLGLUCOSAMINIDASE"/>
    <property type="match status" value="1"/>
</dbReference>
<dbReference type="Pfam" id="PF03644">
    <property type="entry name" value="Glyco_hydro_85"/>
    <property type="match status" value="1"/>
</dbReference>
<proteinExistence type="predicted"/>
<evidence type="ECO:0000313" key="2">
    <source>
        <dbReference type="EMBL" id="GLX77360.1"/>
    </source>
</evidence>
<reference evidence="2 3" key="1">
    <citation type="submission" date="2023-03" db="EMBL/GenBank/DDBJ databases">
        <title>Draft genome sequence of Thalassotalea insulae KCTC 62186T.</title>
        <authorList>
            <person name="Sawabe T."/>
        </authorList>
    </citation>
    <scope>NUCLEOTIDE SEQUENCE [LARGE SCALE GENOMIC DNA]</scope>
    <source>
        <strain evidence="2 3">KCTC 62186</strain>
    </source>
</reference>
<dbReference type="Proteomes" id="UP001157186">
    <property type="component" value="Unassembled WGS sequence"/>
</dbReference>
<protein>
    <recommendedName>
        <fullName evidence="1">Cytosolic endo-beta-N-acetylglucosaminidase TIM barrel domain-containing protein</fullName>
    </recommendedName>
</protein>
<dbReference type="InterPro" id="IPR032979">
    <property type="entry name" value="ENGase"/>
</dbReference>
<dbReference type="EMBL" id="BSST01000001">
    <property type="protein sequence ID" value="GLX77360.1"/>
    <property type="molecule type" value="Genomic_DNA"/>
</dbReference>
<accession>A0ABQ6GRQ0</accession>